<dbReference type="AlphaFoldDB" id="A0A386PQD1"/>
<evidence type="ECO:0008006" key="5">
    <source>
        <dbReference type="Google" id="ProtNLM"/>
    </source>
</evidence>
<organism evidence="3 4">
    <name type="scientific">Borrelia turcica IST7</name>
    <dbReference type="NCBI Taxonomy" id="1104446"/>
    <lineage>
        <taxon>Bacteria</taxon>
        <taxon>Pseudomonadati</taxon>
        <taxon>Spirochaetota</taxon>
        <taxon>Spirochaetia</taxon>
        <taxon>Spirochaetales</taxon>
        <taxon>Borreliaceae</taxon>
        <taxon>Borrelia</taxon>
    </lineage>
</organism>
<geneLocation type="plasmid" evidence="4">
    <name>lp32-b</name>
</geneLocation>
<feature type="chain" id="PRO_5017225183" description="Variable large protein" evidence="2">
    <location>
        <begin position="21"/>
        <end position="115"/>
    </location>
</feature>
<gene>
    <name evidence="3" type="ORF">DB313_05405</name>
</gene>
<reference evidence="3 4" key="1">
    <citation type="journal article" date="2018" name="Infect. Genet. Evol.">
        <title>Genome-wide analysis of Borrelia turcica and 'Candidatus Borrelia tachyglossi' shows relapsing fever-like genomes with unique genomic links to Lyme disease Borrelia.</title>
        <authorList>
            <person name="Gofton A.W."/>
            <person name="Margos G."/>
            <person name="Fingerle V."/>
            <person name="Hepner S."/>
            <person name="Loh S.M."/>
            <person name="Ryan U."/>
            <person name="Irwin P."/>
            <person name="Oskam C.L."/>
        </authorList>
    </citation>
    <scope>NUCLEOTIDE SEQUENCE [LARGE SCALE GENOMIC DNA]</scope>
    <source>
        <strain evidence="3 4">IST7</strain>
        <plasmid evidence="3">lp32-B</plasmid>
    </source>
</reference>
<accession>A0A386PQD1</accession>
<feature type="signal peptide" evidence="2">
    <location>
        <begin position="1"/>
        <end position="20"/>
    </location>
</feature>
<dbReference type="Proteomes" id="UP000275571">
    <property type="component" value="Plasmid lp32-B"/>
</dbReference>
<dbReference type="RefSeq" id="WP_120104857.1">
    <property type="nucleotide sequence ID" value="NZ_CP028887.1"/>
</dbReference>
<protein>
    <recommendedName>
        <fullName evidence="5">Variable large protein</fullName>
    </recommendedName>
</protein>
<evidence type="ECO:0000256" key="2">
    <source>
        <dbReference type="SAM" id="SignalP"/>
    </source>
</evidence>
<keyword evidence="4" id="KW-1185">Reference proteome</keyword>
<feature type="compositionally biased region" description="Acidic residues" evidence="1">
    <location>
        <begin position="34"/>
        <end position="61"/>
    </location>
</feature>
<proteinExistence type="predicted"/>
<evidence type="ECO:0000313" key="3">
    <source>
        <dbReference type="EMBL" id="AYE36937.1"/>
    </source>
</evidence>
<evidence type="ECO:0000313" key="4">
    <source>
        <dbReference type="Proteomes" id="UP000275571"/>
    </source>
</evidence>
<keyword evidence="3" id="KW-0614">Plasmid</keyword>
<sequence length="115" mass="12081">MKKFSLLFLLALATSLALFASCSQDVADFADEMEEEEIELAEADEDDEDDDEEEGVEEVVEVADSSDTSSQTEVPKATSLGGAVKGLASAVFAPVTSILSGLSGFFSSSDNSSKK</sequence>
<name>A0A386PQD1_9SPIR</name>
<dbReference type="PROSITE" id="PS51257">
    <property type="entry name" value="PROKAR_LIPOPROTEIN"/>
    <property type="match status" value="1"/>
</dbReference>
<evidence type="ECO:0000256" key="1">
    <source>
        <dbReference type="SAM" id="MobiDB-lite"/>
    </source>
</evidence>
<dbReference type="KEGG" id="btur:DB313_05405"/>
<feature type="region of interest" description="Disordered" evidence="1">
    <location>
        <begin position="34"/>
        <end position="77"/>
    </location>
</feature>
<keyword evidence="2" id="KW-0732">Signal</keyword>
<dbReference type="EMBL" id="CP028887">
    <property type="protein sequence ID" value="AYE36937.1"/>
    <property type="molecule type" value="Genomic_DNA"/>
</dbReference>